<dbReference type="PANTHER" id="PTHR43364">
    <property type="entry name" value="NADH-SPECIFIC METHYLGLYOXAL REDUCTASE-RELATED"/>
    <property type="match status" value="1"/>
</dbReference>
<evidence type="ECO:0000313" key="3">
    <source>
        <dbReference type="EMBL" id="THU83608.1"/>
    </source>
</evidence>
<sequence length="343" mass="39058">MNTKKPELKSALPVVLGAMTFGFEGKSRVRVHDLKEVEKIIDVFCAHGHAEIDNSRYYGEGTSEQIIGQLDWKTKGLKLSTKLPAFHVRFTHKGVEEITHNYEDMEKHILFSLKALNTDCLDLWYLHTPDRTVSYEITMNAVNDLHNKGYFKRFGISNFASWEVAEVVGICRANGYIMPTVYQGVYNAIHRAADPELIPCLRKFGISLYAFNPLGGGFFTGKYGKGELKVEAQTGSRFDKNTWQGKNYRDRYWNDAYFNALSLIGAVAEKHHLTLTEIALRWLSHHSVLNRKYGDAIIIGASNVQHMEENMNDLDKGPLPNEVVEVIDEAWEIARPFATKYHL</sequence>
<evidence type="ECO:0000256" key="1">
    <source>
        <dbReference type="ARBA" id="ARBA00023002"/>
    </source>
</evidence>
<dbReference type="SUPFAM" id="SSF51430">
    <property type="entry name" value="NAD(P)-linked oxidoreductase"/>
    <property type="match status" value="1"/>
</dbReference>
<dbReference type="InterPro" id="IPR050523">
    <property type="entry name" value="AKR_Detox_Biosynth"/>
</dbReference>
<dbReference type="Proteomes" id="UP000297245">
    <property type="component" value="Unassembled WGS sequence"/>
</dbReference>
<evidence type="ECO:0000313" key="4">
    <source>
        <dbReference type="Proteomes" id="UP000297245"/>
    </source>
</evidence>
<reference evidence="3 4" key="1">
    <citation type="journal article" date="2019" name="Nat. Ecol. Evol.">
        <title>Megaphylogeny resolves global patterns of mushroom evolution.</title>
        <authorList>
            <person name="Varga T."/>
            <person name="Krizsan K."/>
            <person name="Foldi C."/>
            <person name="Dima B."/>
            <person name="Sanchez-Garcia M."/>
            <person name="Sanchez-Ramirez S."/>
            <person name="Szollosi G.J."/>
            <person name="Szarkandi J.G."/>
            <person name="Papp V."/>
            <person name="Albert L."/>
            <person name="Andreopoulos W."/>
            <person name="Angelini C."/>
            <person name="Antonin V."/>
            <person name="Barry K.W."/>
            <person name="Bougher N.L."/>
            <person name="Buchanan P."/>
            <person name="Buyck B."/>
            <person name="Bense V."/>
            <person name="Catcheside P."/>
            <person name="Chovatia M."/>
            <person name="Cooper J."/>
            <person name="Damon W."/>
            <person name="Desjardin D."/>
            <person name="Finy P."/>
            <person name="Geml J."/>
            <person name="Haridas S."/>
            <person name="Hughes K."/>
            <person name="Justo A."/>
            <person name="Karasinski D."/>
            <person name="Kautmanova I."/>
            <person name="Kiss B."/>
            <person name="Kocsube S."/>
            <person name="Kotiranta H."/>
            <person name="LaButti K.M."/>
            <person name="Lechner B.E."/>
            <person name="Liimatainen K."/>
            <person name="Lipzen A."/>
            <person name="Lukacs Z."/>
            <person name="Mihaltcheva S."/>
            <person name="Morgado L.N."/>
            <person name="Niskanen T."/>
            <person name="Noordeloos M.E."/>
            <person name="Ohm R.A."/>
            <person name="Ortiz-Santana B."/>
            <person name="Ovrebo C."/>
            <person name="Racz N."/>
            <person name="Riley R."/>
            <person name="Savchenko A."/>
            <person name="Shiryaev A."/>
            <person name="Soop K."/>
            <person name="Spirin V."/>
            <person name="Szebenyi C."/>
            <person name="Tomsovsky M."/>
            <person name="Tulloss R.E."/>
            <person name="Uehling J."/>
            <person name="Grigoriev I.V."/>
            <person name="Vagvolgyi C."/>
            <person name="Papp T."/>
            <person name="Martin F.M."/>
            <person name="Miettinen O."/>
            <person name="Hibbett D.S."/>
            <person name="Nagy L.G."/>
        </authorList>
    </citation>
    <scope>NUCLEOTIDE SEQUENCE [LARGE SCALE GENOMIC DNA]</scope>
    <source>
        <strain evidence="3 4">CBS 962.96</strain>
    </source>
</reference>
<keyword evidence="4" id="KW-1185">Reference proteome</keyword>
<dbReference type="Gene3D" id="3.20.20.100">
    <property type="entry name" value="NADP-dependent oxidoreductase domain"/>
    <property type="match status" value="1"/>
</dbReference>
<dbReference type="OrthoDB" id="2310150at2759"/>
<dbReference type="Pfam" id="PF00248">
    <property type="entry name" value="Aldo_ket_red"/>
    <property type="match status" value="1"/>
</dbReference>
<dbReference type="CDD" id="cd19075">
    <property type="entry name" value="AKR_AKR7A1-5"/>
    <property type="match status" value="1"/>
</dbReference>
<gene>
    <name evidence="3" type="ORF">K435DRAFT_822925</name>
</gene>
<name>A0A4S8L687_DENBC</name>
<dbReference type="InterPro" id="IPR023210">
    <property type="entry name" value="NADP_OxRdtase_dom"/>
</dbReference>
<dbReference type="GO" id="GO:0016491">
    <property type="term" value="F:oxidoreductase activity"/>
    <property type="evidence" value="ECO:0007669"/>
    <property type="project" value="UniProtKB-KW"/>
</dbReference>
<accession>A0A4S8L687</accession>
<evidence type="ECO:0000259" key="2">
    <source>
        <dbReference type="Pfam" id="PF00248"/>
    </source>
</evidence>
<protein>
    <submittedName>
        <fullName evidence="3">Aldo/keto reductase</fullName>
    </submittedName>
</protein>
<dbReference type="AlphaFoldDB" id="A0A4S8L687"/>
<proteinExistence type="predicted"/>
<keyword evidence="1" id="KW-0560">Oxidoreductase</keyword>
<dbReference type="InterPro" id="IPR036812">
    <property type="entry name" value="NAD(P)_OxRdtase_dom_sf"/>
</dbReference>
<feature type="domain" description="NADP-dependent oxidoreductase" evidence="2">
    <location>
        <begin position="14"/>
        <end position="332"/>
    </location>
</feature>
<dbReference type="EMBL" id="ML179652">
    <property type="protein sequence ID" value="THU83608.1"/>
    <property type="molecule type" value="Genomic_DNA"/>
</dbReference>
<organism evidence="3 4">
    <name type="scientific">Dendrothele bispora (strain CBS 962.96)</name>
    <dbReference type="NCBI Taxonomy" id="1314807"/>
    <lineage>
        <taxon>Eukaryota</taxon>
        <taxon>Fungi</taxon>
        <taxon>Dikarya</taxon>
        <taxon>Basidiomycota</taxon>
        <taxon>Agaricomycotina</taxon>
        <taxon>Agaricomycetes</taxon>
        <taxon>Agaricomycetidae</taxon>
        <taxon>Agaricales</taxon>
        <taxon>Agaricales incertae sedis</taxon>
        <taxon>Dendrothele</taxon>
    </lineage>
</organism>
<dbReference type="PANTHER" id="PTHR43364:SF4">
    <property type="entry name" value="NAD(P)-LINKED OXIDOREDUCTASE SUPERFAMILY PROTEIN"/>
    <property type="match status" value="1"/>
</dbReference>